<organism evidence="1 2">
    <name type="scientific">Aegilops tauschii subsp. strangulata</name>
    <name type="common">Goatgrass</name>
    <dbReference type="NCBI Taxonomy" id="200361"/>
    <lineage>
        <taxon>Eukaryota</taxon>
        <taxon>Viridiplantae</taxon>
        <taxon>Streptophyta</taxon>
        <taxon>Embryophyta</taxon>
        <taxon>Tracheophyta</taxon>
        <taxon>Spermatophyta</taxon>
        <taxon>Magnoliopsida</taxon>
        <taxon>Liliopsida</taxon>
        <taxon>Poales</taxon>
        <taxon>Poaceae</taxon>
        <taxon>BOP clade</taxon>
        <taxon>Pooideae</taxon>
        <taxon>Triticodae</taxon>
        <taxon>Triticeae</taxon>
        <taxon>Triticinae</taxon>
        <taxon>Aegilops</taxon>
    </lineage>
</organism>
<dbReference type="InterPro" id="IPR036525">
    <property type="entry name" value="Tubulin/FtsZ_GTPase_sf"/>
</dbReference>
<reference evidence="2" key="2">
    <citation type="journal article" date="2017" name="Nat. Plants">
        <title>The Aegilops tauschii genome reveals multiple impacts of transposons.</title>
        <authorList>
            <person name="Zhao G."/>
            <person name="Zou C."/>
            <person name="Li K."/>
            <person name="Wang K."/>
            <person name="Li T."/>
            <person name="Gao L."/>
            <person name="Zhang X."/>
            <person name="Wang H."/>
            <person name="Yang Z."/>
            <person name="Liu X."/>
            <person name="Jiang W."/>
            <person name="Mao L."/>
            <person name="Kong X."/>
            <person name="Jiao Y."/>
            <person name="Jia J."/>
        </authorList>
    </citation>
    <scope>NUCLEOTIDE SEQUENCE [LARGE SCALE GENOMIC DNA]</scope>
    <source>
        <strain evidence="2">cv. AL8/78</strain>
    </source>
</reference>
<dbReference type="SUPFAM" id="SSF52490">
    <property type="entry name" value="Tubulin nucleotide-binding domain-like"/>
    <property type="match status" value="1"/>
</dbReference>
<reference evidence="2" key="1">
    <citation type="journal article" date="2014" name="Science">
        <title>Ancient hybridizations among the ancestral genomes of bread wheat.</title>
        <authorList>
            <consortium name="International Wheat Genome Sequencing Consortium,"/>
            <person name="Marcussen T."/>
            <person name="Sandve S.R."/>
            <person name="Heier L."/>
            <person name="Spannagl M."/>
            <person name="Pfeifer M."/>
            <person name="Jakobsen K.S."/>
            <person name="Wulff B.B."/>
            <person name="Steuernagel B."/>
            <person name="Mayer K.F."/>
            <person name="Olsen O.A."/>
        </authorList>
    </citation>
    <scope>NUCLEOTIDE SEQUENCE [LARGE SCALE GENOMIC DNA]</scope>
    <source>
        <strain evidence="2">cv. AL8/78</strain>
    </source>
</reference>
<name>A0A453LL73_AEGTS</name>
<dbReference type="EnsemblPlants" id="AET5Gv20828500.12">
    <property type="protein sequence ID" value="AET5Gv20828500.12"/>
    <property type="gene ID" value="AET5Gv20828500"/>
</dbReference>
<keyword evidence="2" id="KW-1185">Reference proteome</keyword>
<evidence type="ECO:0000313" key="1">
    <source>
        <dbReference type="EnsemblPlants" id="AET5Gv20828500.12"/>
    </source>
</evidence>
<evidence type="ECO:0000313" key="2">
    <source>
        <dbReference type="Proteomes" id="UP000015105"/>
    </source>
</evidence>
<reference evidence="1" key="5">
    <citation type="journal article" date="2021" name="G3 (Bethesda)">
        <title>Aegilops tauschii genome assembly Aet v5.0 features greater sequence contiguity and improved annotation.</title>
        <authorList>
            <person name="Wang L."/>
            <person name="Zhu T."/>
            <person name="Rodriguez J.C."/>
            <person name="Deal K.R."/>
            <person name="Dubcovsky J."/>
            <person name="McGuire P.E."/>
            <person name="Lux T."/>
            <person name="Spannagl M."/>
            <person name="Mayer K.F.X."/>
            <person name="Baldrich P."/>
            <person name="Meyers B.C."/>
            <person name="Huo N."/>
            <person name="Gu Y.Q."/>
            <person name="Zhou H."/>
            <person name="Devos K.M."/>
            <person name="Bennetzen J.L."/>
            <person name="Unver T."/>
            <person name="Budak H."/>
            <person name="Gulick P.J."/>
            <person name="Galiba G."/>
            <person name="Kalapos B."/>
            <person name="Nelson D.R."/>
            <person name="Li P."/>
            <person name="You F.M."/>
            <person name="Luo M.C."/>
            <person name="Dvorak J."/>
        </authorList>
    </citation>
    <scope>NUCLEOTIDE SEQUENCE [LARGE SCALE GENOMIC DNA]</scope>
    <source>
        <strain evidence="1">cv. AL8/78</strain>
    </source>
</reference>
<sequence>VIDFCLGSRTLSSTPIRFWTVHVDNSEVQFIPRIQDTETAVGVLERPLSLHPCPSAVIIVASAGQEADQIAALELLSATKSADNLAASIFLKPFCFEGQRRQLEV</sequence>
<dbReference type="AlphaFoldDB" id="A0A453LL73"/>
<reference evidence="1" key="3">
    <citation type="journal article" date="2017" name="Nature">
        <title>Genome sequence of the progenitor of the wheat D genome Aegilops tauschii.</title>
        <authorList>
            <person name="Luo M.C."/>
            <person name="Gu Y.Q."/>
            <person name="Puiu D."/>
            <person name="Wang H."/>
            <person name="Twardziok S.O."/>
            <person name="Deal K.R."/>
            <person name="Huo N."/>
            <person name="Zhu T."/>
            <person name="Wang L."/>
            <person name="Wang Y."/>
            <person name="McGuire P.E."/>
            <person name="Liu S."/>
            <person name="Long H."/>
            <person name="Ramasamy R.K."/>
            <person name="Rodriguez J.C."/>
            <person name="Van S.L."/>
            <person name="Yuan L."/>
            <person name="Wang Z."/>
            <person name="Xia Z."/>
            <person name="Xiao L."/>
            <person name="Anderson O.D."/>
            <person name="Ouyang S."/>
            <person name="Liang Y."/>
            <person name="Zimin A.V."/>
            <person name="Pertea G."/>
            <person name="Qi P."/>
            <person name="Bennetzen J.L."/>
            <person name="Dai X."/>
            <person name="Dawson M.W."/>
            <person name="Muller H.G."/>
            <person name="Kugler K."/>
            <person name="Rivarola-Duarte L."/>
            <person name="Spannagl M."/>
            <person name="Mayer K.F.X."/>
            <person name="Lu F.H."/>
            <person name="Bevan M.W."/>
            <person name="Leroy P."/>
            <person name="Li P."/>
            <person name="You F.M."/>
            <person name="Sun Q."/>
            <person name="Liu Z."/>
            <person name="Lyons E."/>
            <person name="Wicker T."/>
            <person name="Salzberg S.L."/>
            <person name="Devos K.M."/>
            <person name="Dvorak J."/>
        </authorList>
    </citation>
    <scope>NUCLEOTIDE SEQUENCE [LARGE SCALE GENOMIC DNA]</scope>
    <source>
        <strain evidence="1">cv. AL8/78</strain>
    </source>
</reference>
<dbReference type="Gramene" id="AET5Gv20828500.12">
    <property type="protein sequence ID" value="AET5Gv20828500.12"/>
    <property type="gene ID" value="AET5Gv20828500"/>
</dbReference>
<dbReference type="Proteomes" id="UP000015105">
    <property type="component" value="Chromosome 5D"/>
</dbReference>
<accession>A0A453LL73</accession>
<reference evidence="1" key="4">
    <citation type="submission" date="2019-03" db="UniProtKB">
        <authorList>
            <consortium name="EnsemblPlants"/>
        </authorList>
    </citation>
    <scope>IDENTIFICATION</scope>
</reference>
<proteinExistence type="predicted"/>
<protein>
    <submittedName>
        <fullName evidence="1">Uncharacterized protein</fullName>
    </submittedName>
</protein>